<gene>
    <name evidence="8" type="ORF">QTH91_05210</name>
</gene>
<comment type="caution">
    <text evidence="8">The sequence shown here is derived from an EMBL/GenBank/DDBJ whole genome shotgun (WGS) entry which is preliminary data.</text>
</comment>
<dbReference type="EMBL" id="JASZYV010000001">
    <property type="protein sequence ID" value="MDM0043870.1"/>
    <property type="molecule type" value="Genomic_DNA"/>
</dbReference>
<dbReference type="CDD" id="cd00751">
    <property type="entry name" value="thiolase"/>
    <property type="match status" value="1"/>
</dbReference>
<dbReference type="RefSeq" id="WP_286658946.1">
    <property type="nucleotide sequence ID" value="NZ_JASZYV010000001.1"/>
</dbReference>
<dbReference type="GO" id="GO:0016746">
    <property type="term" value="F:acyltransferase activity"/>
    <property type="evidence" value="ECO:0007669"/>
    <property type="project" value="UniProtKB-KW"/>
</dbReference>
<dbReference type="Pfam" id="PF02803">
    <property type="entry name" value="Thiolase_C"/>
    <property type="match status" value="1"/>
</dbReference>
<dbReference type="Pfam" id="PF00108">
    <property type="entry name" value="Thiolase_N"/>
    <property type="match status" value="1"/>
</dbReference>
<dbReference type="PANTHER" id="PTHR18919">
    <property type="entry name" value="ACETYL-COA C-ACYLTRANSFERASE"/>
    <property type="match status" value="1"/>
</dbReference>
<keyword evidence="2 4" id="KW-0808">Transferase</keyword>
<dbReference type="PANTHER" id="PTHR18919:SF107">
    <property type="entry name" value="ACETYL-COA ACETYLTRANSFERASE, CYTOSOLIC"/>
    <property type="match status" value="1"/>
</dbReference>
<evidence type="ECO:0000313" key="8">
    <source>
        <dbReference type="EMBL" id="MDM0043870.1"/>
    </source>
</evidence>
<keyword evidence="3 4" id="KW-0012">Acyltransferase</keyword>
<evidence type="ECO:0000313" key="9">
    <source>
        <dbReference type="Proteomes" id="UP001174908"/>
    </source>
</evidence>
<evidence type="ECO:0000259" key="6">
    <source>
        <dbReference type="Pfam" id="PF00108"/>
    </source>
</evidence>
<dbReference type="PIRSF" id="PIRSF000429">
    <property type="entry name" value="Ac-CoA_Ac_transf"/>
    <property type="match status" value="1"/>
</dbReference>
<proteinExistence type="inferred from homology"/>
<feature type="domain" description="Thiolase C-terminal" evidence="7">
    <location>
        <begin position="274"/>
        <end position="393"/>
    </location>
</feature>
<protein>
    <submittedName>
        <fullName evidence="8">Thiolase family protein</fullName>
        <ecNumber evidence="8">2.3.1.-</ecNumber>
    </submittedName>
</protein>
<evidence type="ECO:0000256" key="5">
    <source>
        <dbReference type="SAM" id="MobiDB-lite"/>
    </source>
</evidence>
<dbReference type="InterPro" id="IPR002155">
    <property type="entry name" value="Thiolase"/>
</dbReference>
<dbReference type="SUPFAM" id="SSF53901">
    <property type="entry name" value="Thiolase-like"/>
    <property type="match status" value="1"/>
</dbReference>
<feature type="domain" description="Thiolase N-terminal" evidence="6">
    <location>
        <begin position="17"/>
        <end position="262"/>
    </location>
</feature>
<reference evidence="8" key="1">
    <citation type="submission" date="2023-06" db="EMBL/GenBank/DDBJ databases">
        <authorList>
            <person name="Jiang Y."/>
            <person name="Liu Q."/>
        </authorList>
    </citation>
    <scope>NUCLEOTIDE SEQUENCE</scope>
    <source>
        <strain evidence="8">CGMCC 1.12089</strain>
    </source>
</reference>
<evidence type="ECO:0000259" key="7">
    <source>
        <dbReference type="Pfam" id="PF02803"/>
    </source>
</evidence>
<organism evidence="8 9">
    <name type="scientific">Variovorax dokdonensis</name>
    <dbReference type="NCBI Taxonomy" id="344883"/>
    <lineage>
        <taxon>Bacteria</taxon>
        <taxon>Pseudomonadati</taxon>
        <taxon>Pseudomonadota</taxon>
        <taxon>Betaproteobacteria</taxon>
        <taxon>Burkholderiales</taxon>
        <taxon>Comamonadaceae</taxon>
        <taxon>Variovorax</taxon>
    </lineage>
</organism>
<evidence type="ECO:0000256" key="1">
    <source>
        <dbReference type="ARBA" id="ARBA00010982"/>
    </source>
</evidence>
<comment type="similarity">
    <text evidence="1 4">Belongs to the thiolase-like superfamily. Thiolase family.</text>
</comment>
<dbReference type="Proteomes" id="UP001174908">
    <property type="component" value="Unassembled WGS sequence"/>
</dbReference>
<dbReference type="Gene3D" id="3.40.47.10">
    <property type="match status" value="2"/>
</dbReference>
<dbReference type="InterPro" id="IPR016039">
    <property type="entry name" value="Thiolase-like"/>
</dbReference>
<dbReference type="InterPro" id="IPR020617">
    <property type="entry name" value="Thiolase_C"/>
</dbReference>
<evidence type="ECO:0000256" key="2">
    <source>
        <dbReference type="ARBA" id="ARBA00022679"/>
    </source>
</evidence>
<dbReference type="EC" id="2.3.1.-" evidence="8"/>
<evidence type="ECO:0000256" key="3">
    <source>
        <dbReference type="ARBA" id="ARBA00023315"/>
    </source>
</evidence>
<sequence length="395" mass="41507">MKFDDACIPLPLLWSSPFIRWQGAAADVSALDLATQVTRDALAFANFDPADVGQLVLGTTIPQLNTFYAPPWIAARLGMSGIGGPTIAQACATAVACLAQAAAASQLSDGQTQLVITADRTSNGPLLIYPRSQSMGGAPVTTNWVLDSFAADPWTSESMLYTAECTASDGGFTREQCDELTLLRFSQYQDALRDDRAMQRRYFRPIVIESRKSNTVLEADEGISDYSAAGLAKLSPVKPGGAHTPGTQTHPADGTAGAVVSSHQTAARLSAGQPVVRLLSAAFARAEKGRMPKAPAIAAQKALSDAGRRAEDLKVVTTHNPFAVNDLWLHCETGIPLERMNPMGCSLIYGHPQAPTGMRAIAELAHALTLQGGGIGLFTGCAAGDMGAAVVLEVL</sequence>
<evidence type="ECO:0000256" key="4">
    <source>
        <dbReference type="RuleBase" id="RU003557"/>
    </source>
</evidence>
<dbReference type="InterPro" id="IPR020616">
    <property type="entry name" value="Thiolase_N"/>
</dbReference>
<accession>A0ABT7N7L1</accession>
<feature type="region of interest" description="Disordered" evidence="5">
    <location>
        <begin position="236"/>
        <end position="256"/>
    </location>
</feature>
<name>A0ABT7N7L1_9BURK</name>
<keyword evidence="9" id="KW-1185">Reference proteome</keyword>